<dbReference type="Proteomes" id="UP000824165">
    <property type="component" value="Unassembled WGS sequence"/>
</dbReference>
<dbReference type="GO" id="GO:0000455">
    <property type="term" value="P:enzyme-directed rRNA pseudouridine synthesis"/>
    <property type="evidence" value="ECO:0007669"/>
    <property type="project" value="TreeGrafter"/>
</dbReference>
<dbReference type="GO" id="GO:0003723">
    <property type="term" value="F:RNA binding"/>
    <property type="evidence" value="ECO:0007669"/>
    <property type="project" value="InterPro"/>
</dbReference>
<evidence type="ECO:0000256" key="1">
    <source>
        <dbReference type="ARBA" id="ARBA00000073"/>
    </source>
</evidence>
<keyword evidence="4" id="KW-0413">Isomerase</keyword>
<dbReference type="GO" id="GO:0140098">
    <property type="term" value="F:catalytic activity, acting on RNA"/>
    <property type="evidence" value="ECO:0007669"/>
    <property type="project" value="UniProtKB-ARBA"/>
</dbReference>
<dbReference type="Pfam" id="PF00849">
    <property type="entry name" value="PseudoU_synth_2"/>
    <property type="match status" value="1"/>
</dbReference>
<gene>
    <name evidence="6" type="ORF">IAA60_04205</name>
</gene>
<evidence type="ECO:0000256" key="3">
    <source>
        <dbReference type="PIRSR" id="PIRSR606225-1"/>
    </source>
</evidence>
<accession>A0A9D1KQJ7</accession>
<dbReference type="Gene3D" id="3.30.2350.10">
    <property type="entry name" value="Pseudouridine synthase"/>
    <property type="match status" value="1"/>
</dbReference>
<comment type="caution">
    <text evidence="6">The sequence shown here is derived from an EMBL/GenBank/DDBJ whole genome shotgun (WGS) entry which is preliminary data.</text>
</comment>
<reference evidence="6" key="2">
    <citation type="journal article" date="2021" name="PeerJ">
        <title>Extensive microbial diversity within the chicken gut microbiome revealed by metagenomics and culture.</title>
        <authorList>
            <person name="Gilroy R."/>
            <person name="Ravi A."/>
            <person name="Getino M."/>
            <person name="Pursley I."/>
            <person name="Horton D.L."/>
            <person name="Alikhan N.F."/>
            <person name="Baker D."/>
            <person name="Gharbi K."/>
            <person name="Hall N."/>
            <person name="Watson M."/>
            <person name="Adriaenssens E.M."/>
            <person name="Foster-Nyarko E."/>
            <person name="Jarju S."/>
            <person name="Secka A."/>
            <person name="Antonio M."/>
            <person name="Oren A."/>
            <person name="Chaudhuri R.R."/>
            <person name="La Ragione R."/>
            <person name="Hildebrand F."/>
            <person name="Pallen M.J."/>
        </authorList>
    </citation>
    <scope>NUCLEOTIDE SEQUENCE</scope>
    <source>
        <strain evidence="6">CHK181-108</strain>
    </source>
</reference>
<proteinExistence type="inferred from homology"/>
<dbReference type="SUPFAM" id="SSF55120">
    <property type="entry name" value="Pseudouridine synthase"/>
    <property type="match status" value="1"/>
</dbReference>
<sequence length="294" mass="32914">MNRVFEFRAGAPVSVNDVLRNNFKMSGTIIKRLKNTENGITVNQKHARTCDILQPGDVLLLTLSEGRSENIVPKKIPFGIVFEDEDIIVIDKPAGVATHPSHKHFDDTLANGLMYYFAQKGEEHVFRAVNRLDKDTSGLMCAAKNAYAHYRLCGGLHEDFERRYTAIAEGEIERPVTIDAPVARCGDGILKRCVSEDGRRAVTHCTPIMRAGGYTLAELRLETGRTHQIRVHMAHIGHPLLGDWLYGREDRTLFPRTALHSSFMSFTHPVTGGRLEFSAPLPLDFQSFIASLQM</sequence>
<evidence type="ECO:0000256" key="2">
    <source>
        <dbReference type="ARBA" id="ARBA00010876"/>
    </source>
</evidence>
<evidence type="ECO:0000259" key="5">
    <source>
        <dbReference type="Pfam" id="PF00849"/>
    </source>
</evidence>
<comment type="similarity">
    <text evidence="2 4">Belongs to the pseudouridine synthase RluA family.</text>
</comment>
<evidence type="ECO:0000313" key="7">
    <source>
        <dbReference type="Proteomes" id="UP000824165"/>
    </source>
</evidence>
<dbReference type="NCBIfam" id="TIGR00005">
    <property type="entry name" value="rluA_subfam"/>
    <property type="match status" value="1"/>
</dbReference>
<evidence type="ECO:0000256" key="4">
    <source>
        <dbReference type="RuleBase" id="RU362028"/>
    </source>
</evidence>
<comment type="function">
    <text evidence="4">Responsible for synthesis of pseudouridine from uracil.</text>
</comment>
<dbReference type="PANTHER" id="PTHR21600">
    <property type="entry name" value="MITOCHONDRIAL RNA PSEUDOURIDINE SYNTHASE"/>
    <property type="match status" value="1"/>
</dbReference>
<protein>
    <recommendedName>
        <fullName evidence="4">Pseudouridine synthase</fullName>
        <ecNumber evidence="4">5.4.99.-</ecNumber>
    </recommendedName>
</protein>
<dbReference type="InterPro" id="IPR006145">
    <property type="entry name" value="PsdUridine_synth_RsuA/RluA"/>
</dbReference>
<dbReference type="InterPro" id="IPR020103">
    <property type="entry name" value="PsdUridine_synth_cat_dom_sf"/>
</dbReference>
<comment type="catalytic activity">
    <reaction evidence="1 4">
        <text>a uridine in RNA = a pseudouridine in RNA</text>
        <dbReference type="Rhea" id="RHEA:48348"/>
        <dbReference type="Rhea" id="RHEA-COMP:12068"/>
        <dbReference type="Rhea" id="RHEA-COMP:12069"/>
        <dbReference type="ChEBI" id="CHEBI:65314"/>
        <dbReference type="ChEBI" id="CHEBI:65315"/>
    </reaction>
</comment>
<dbReference type="CDD" id="cd02869">
    <property type="entry name" value="PseudoU_synth_RluA_like"/>
    <property type="match status" value="1"/>
</dbReference>
<evidence type="ECO:0000313" key="6">
    <source>
        <dbReference type="EMBL" id="HIT85096.1"/>
    </source>
</evidence>
<dbReference type="EMBL" id="DVLU01000039">
    <property type="protein sequence ID" value="HIT85096.1"/>
    <property type="molecule type" value="Genomic_DNA"/>
</dbReference>
<dbReference type="GO" id="GO:0009982">
    <property type="term" value="F:pseudouridine synthase activity"/>
    <property type="evidence" value="ECO:0007669"/>
    <property type="project" value="InterPro"/>
</dbReference>
<dbReference type="EC" id="5.4.99.-" evidence="4"/>
<feature type="active site" evidence="3">
    <location>
        <position position="133"/>
    </location>
</feature>
<organism evidence="6 7">
    <name type="scientific">Candidatus Ornithomonoglobus intestinigallinarum</name>
    <dbReference type="NCBI Taxonomy" id="2840894"/>
    <lineage>
        <taxon>Bacteria</taxon>
        <taxon>Bacillati</taxon>
        <taxon>Bacillota</taxon>
        <taxon>Clostridia</taxon>
        <taxon>Candidatus Ornithomonoglobus</taxon>
    </lineage>
</organism>
<dbReference type="PANTHER" id="PTHR21600:SF35">
    <property type="entry name" value="PSEUDOURIDINE SYNTHASE"/>
    <property type="match status" value="1"/>
</dbReference>
<name>A0A9D1KQJ7_9FIRM</name>
<dbReference type="InterPro" id="IPR050188">
    <property type="entry name" value="RluA_PseudoU_synthase"/>
</dbReference>
<dbReference type="AlphaFoldDB" id="A0A9D1KQJ7"/>
<reference evidence="6" key="1">
    <citation type="submission" date="2020-10" db="EMBL/GenBank/DDBJ databases">
        <authorList>
            <person name="Gilroy R."/>
        </authorList>
    </citation>
    <scope>NUCLEOTIDE SEQUENCE</scope>
    <source>
        <strain evidence="6">CHK181-108</strain>
    </source>
</reference>
<feature type="domain" description="Pseudouridine synthase RsuA/RluA-like" evidence="5">
    <location>
        <begin position="86"/>
        <end position="235"/>
    </location>
</feature>
<dbReference type="InterPro" id="IPR006225">
    <property type="entry name" value="PsdUridine_synth_RluC/D"/>
</dbReference>